<evidence type="ECO:0000313" key="3">
    <source>
        <dbReference type="EMBL" id="WZW58664.1"/>
    </source>
</evidence>
<dbReference type="Proteomes" id="UP001484179">
    <property type="component" value="Chromosome 2"/>
</dbReference>
<dbReference type="Gene3D" id="3.40.605.10">
    <property type="entry name" value="Aldehyde Dehydrogenase, Chain A, domain 1"/>
    <property type="match status" value="1"/>
</dbReference>
<evidence type="ECO:0000256" key="1">
    <source>
        <dbReference type="ARBA" id="ARBA00023002"/>
    </source>
</evidence>
<dbReference type="InterPro" id="IPR016161">
    <property type="entry name" value="Ald_DH/histidinol_DH"/>
</dbReference>
<dbReference type="InterPro" id="IPR015590">
    <property type="entry name" value="Aldehyde_DH_dom"/>
</dbReference>
<keyword evidence="4" id="KW-1185">Reference proteome</keyword>
<dbReference type="Gene3D" id="3.40.309.10">
    <property type="entry name" value="Aldehyde Dehydrogenase, Chain A, domain 2"/>
    <property type="match status" value="1"/>
</dbReference>
<gene>
    <name evidence="3" type="ORF">WN985_23845</name>
</gene>
<sequence length="64" mass="6984">MAIDEAAARFREQQVNAAIARNARLPIGKPAPFGGVKDSGLGYKEGVQEAMKRFTNAKTHSQPW</sequence>
<accession>A0ABZ3BUC9</accession>
<dbReference type="SUPFAM" id="SSF53720">
    <property type="entry name" value="ALDH-like"/>
    <property type="match status" value="1"/>
</dbReference>
<evidence type="ECO:0000259" key="2">
    <source>
        <dbReference type="Pfam" id="PF00171"/>
    </source>
</evidence>
<keyword evidence="1" id="KW-0560">Oxidoreductase</keyword>
<organism evidence="3 4">
    <name type="scientific">Burkholderia pyrrocinia</name>
    <name type="common">Pseudomonas pyrrocinia</name>
    <dbReference type="NCBI Taxonomy" id="60550"/>
    <lineage>
        <taxon>Bacteria</taxon>
        <taxon>Pseudomonadati</taxon>
        <taxon>Pseudomonadota</taxon>
        <taxon>Betaproteobacteria</taxon>
        <taxon>Burkholderiales</taxon>
        <taxon>Burkholderiaceae</taxon>
        <taxon>Burkholderia</taxon>
        <taxon>Burkholderia cepacia complex</taxon>
    </lineage>
</organism>
<dbReference type="RefSeq" id="WP_342311986.1">
    <property type="nucleotide sequence ID" value="NZ_CP150850.1"/>
</dbReference>
<dbReference type="EMBL" id="CP150850">
    <property type="protein sequence ID" value="WZW58664.1"/>
    <property type="molecule type" value="Genomic_DNA"/>
</dbReference>
<dbReference type="InterPro" id="IPR016162">
    <property type="entry name" value="Ald_DH_N"/>
</dbReference>
<protein>
    <submittedName>
        <fullName evidence="3">Aldehyde dehydrogenase family protein</fullName>
    </submittedName>
</protein>
<proteinExistence type="predicted"/>
<feature type="domain" description="Aldehyde dehydrogenase" evidence="2">
    <location>
        <begin position="7"/>
        <end position="59"/>
    </location>
</feature>
<name>A0ABZ3BUC9_BURPY</name>
<dbReference type="InterPro" id="IPR016163">
    <property type="entry name" value="Ald_DH_C"/>
</dbReference>
<reference evidence="3 4" key="1">
    <citation type="submission" date="2024-04" db="EMBL/GenBank/DDBJ databases">
        <title>Biological Control Activity of Plant Growth Promoting Rhizobacteria Burkholderia pyrrocinia BX1 against Tobacco black shank Introduction Tobacco black shank (TBS) caused by the oomycete Phytophthora. nicotianae (P. nicotianae) has become a destructive soil.</title>
        <authorList>
            <person name="Liu X."/>
            <person name="Shu C."/>
        </authorList>
    </citation>
    <scope>NUCLEOTIDE SEQUENCE [LARGE SCALE GENOMIC DNA]</scope>
    <source>
        <strain evidence="3 4">BX1</strain>
    </source>
</reference>
<evidence type="ECO:0000313" key="4">
    <source>
        <dbReference type="Proteomes" id="UP001484179"/>
    </source>
</evidence>
<dbReference type="Pfam" id="PF00171">
    <property type="entry name" value="Aldedh"/>
    <property type="match status" value="1"/>
</dbReference>